<feature type="region of interest" description="Disordered" evidence="1">
    <location>
        <begin position="410"/>
        <end position="462"/>
    </location>
</feature>
<proteinExistence type="predicted"/>
<dbReference type="GO" id="GO:0005576">
    <property type="term" value="C:extracellular region"/>
    <property type="evidence" value="ECO:0007669"/>
    <property type="project" value="TreeGrafter"/>
</dbReference>
<protein>
    <submittedName>
        <fullName evidence="5">Mce related family protein</fullName>
    </submittedName>
</protein>
<dbReference type="EMBL" id="JAOG01000001">
    <property type="protein sequence ID" value="EUA59200.1"/>
    <property type="molecule type" value="Genomic_DNA"/>
</dbReference>
<evidence type="ECO:0000256" key="2">
    <source>
        <dbReference type="SAM" id="Phobius"/>
    </source>
</evidence>
<comment type="caution">
    <text evidence="5">The sequence shown here is derived from an EMBL/GenBank/DDBJ whole genome shotgun (WGS) entry which is preliminary data.</text>
</comment>
<dbReference type="InterPro" id="IPR024516">
    <property type="entry name" value="Mce_C"/>
</dbReference>
<dbReference type="Proteomes" id="UP000020825">
    <property type="component" value="Unassembled WGS sequence"/>
</dbReference>
<dbReference type="PANTHER" id="PTHR33371:SF17">
    <property type="entry name" value="MCE-FAMILY PROTEIN MCE1B"/>
    <property type="match status" value="1"/>
</dbReference>
<sequence length="877" mass="93665">MPNSLELDGRGPSERQLFGVGIAVVVVSALVTAMMLVKSTGRLNDYVRVVADLINVGDGLPQKSDVKYHGVLVGMVNDVVPAAHGEPNYVHIDLKPEYAQAIPAAVTARVMPSNVFAVSSVQLVGSPNQKGPGAKIRQGAHIPEDKQLPTVLFQTTVSKLRDLLAAAGRGRDDRSVGILAALGAATDHRRVSLLNAGAQLNRLLDQLNSIVSTDTGPSTVSALLDATAGLAQTAPDLLDALHQAVEPMRTFAETREQLASLVSGADYTVGTTRQSFDNHIDQLIRITTDFTPVLGVLAQKSNNFVPAVTKLDDLANQFMEQVWNPEKNLGNMHAMLTFTPSSTYTRADCPHYGELKGPSCFTAPLIPVRPDLPEVLLPQNYHPPKDLAPPPGTVIGPDGNLVAVGPPLINPTPNLTDPNPPLARGSRRRRPCQGARIPTTRRRGSGDSAAAPAVGRPGGAQGAVDSAVRLRGLSIRGERGARREPVRTKHVGRDHRNARLAGHRAAARTGHPWQHGVTGPSGRGGPMKFRGPLIALALFMVVSLALTWLVYVSLRRDVAGDTARYSAVFTDVYGLREGDDVRMAGVRVGRVEKVELDGKLAKVSFVVQQEQRLFGNTLASVTYQNIVGQRYLGLSLGKEGSPELLAPGSTIPVERTEPSFDVTTLLNGYEPLFSLLNPHDADNLTKGIIQSLQGDTSSLATLVGQTSTLTETFAGRDQALGSVITNLNKVVGNLAAQNDDLDGVITETRSVVGELDRRRPDLVASVGSLARVTGRLSTSASDVYPALREFIDRKPGVARHIMDVEPQVAFFGDNIPLLLKGLVRVGNQGAYGNAYVCDVNFLGFFPGLNDVVPIIINAATPGNRAWHTPRCRSTVDG</sequence>
<dbReference type="Pfam" id="PF02470">
    <property type="entry name" value="MlaD"/>
    <property type="match status" value="2"/>
</dbReference>
<evidence type="ECO:0000259" key="4">
    <source>
        <dbReference type="Pfam" id="PF11887"/>
    </source>
</evidence>
<evidence type="ECO:0000256" key="1">
    <source>
        <dbReference type="SAM" id="MobiDB-lite"/>
    </source>
</evidence>
<dbReference type="InterPro" id="IPR052336">
    <property type="entry name" value="MlaD_Phospholipid_Transporter"/>
</dbReference>
<dbReference type="PANTHER" id="PTHR33371">
    <property type="entry name" value="INTERMEMBRANE PHOSPHOLIPID TRANSPORT SYSTEM BINDING PROTEIN MLAD-RELATED"/>
    <property type="match status" value="1"/>
</dbReference>
<evidence type="ECO:0000313" key="6">
    <source>
        <dbReference type="Proteomes" id="UP000020825"/>
    </source>
</evidence>
<evidence type="ECO:0000313" key="5">
    <source>
        <dbReference type="EMBL" id="EUA59200.1"/>
    </source>
</evidence>
<dbReference type="PATRIC" id="fig|1299331.3.peg.2280"/>
<feature type="domain" description="Mce/MlaD" evidence="3">
    <location>
        <begin position="46"/>
        <end position="124"/>
    </location>
</feature>
<evidence type="ECO:0000259" key="3">
    <source>
        <dbReference type="Pfam" id="PF02470"/>
    </source>
</evidence>
<gene>
    <name evidence="5" type="ORF">I550_2348</name>
</gene>
<feature type="region of interest" description="Disordered" evidence="1">
    <location>
        <begin position="503"/>
        <end position="524"/>
    </location>
</feature>
<accession>X8CVC8</accession>
<name>X8CVC8_MYCIT</name>
<organism evidence="5 6">
    <name type="scientific">Mycobacterium intracellulare 1956</name>
    <dbReference type="NCBI Taxonomy" id="1299331"/>
    <lineage>
        <taxon>Bacteria</taxon>
        <taxon>Bacillati</taxon>
        <taxon>Actinomycetota</taxon>
        <taxon>Actinomycetes</taxon>
        <taxon>Mycobacteriales</taxon>
        <taxon>Mycobacteriaceae</taxon>
        <taxon>Mycobacterium</taxon>
        <taxon>Mycobacterium avium complex (MAC)</taxon>
    </lineage>
</organism>
<dbReference type="AlphaFoldDB" id="X8CVC8"/>
<reference evidence="5 6" key="1">
    <citation type="submission" date="2013-12" db="EMBL/GenBank/DDBJ databases">
        <authorList>
            <person name="Zelazny A."/>
            <person name="Olivier K."/>
            <person name="Holland S."/>
            <person name="Lenaerts A."/>
            <person name="Ordway D."/>
            <person name="DeGroote M.A."/>
            <person name="Parker T."/>
            <person name="Sizemore C."/>
            <person name="Tallon L.J."/>
            <person name="Sadzewicz L.K."/>
            <person name="Sengamalay N."/>
            <person name="Fraser C.M."/>
            <person name="Hine E."/>
            <person name="Shefchek K.A."/>
            <person name="Das S.P."/>
            <person name="Tettelin H."/>
        </authorList>
    </citation>
    <scope>NUCLEOTIDE SEQUENCE [LARGE SCALE GENOMIC DNA]</scope>
    <source>
        <strain evidence="5 6">1956</strain>
    </source>
</reference>
<feature type="domain" description="Mce/MlaD" evidence="3">
    <location>
        <begin position="563"/>
        <end position="635"/>
    </location>
</feature>
<keyword evidence="2" id="KW-1133">Transmembrane helix</keyword>
<feature type="transmembrane region" description="Helical" evidence="2">
    <location>
        <begin position="533"/>
        <end position="554"/>
    </location>
</feature>
<dbReference type="InterPro" id="IPR005693">
    <property type="entry name" value="Mce"/>
</dbReference>
<feature type="domain" description="Mammalian cell entry C-terminal" evidence="4">
    <location>
        <begin position="642"/>
        <end position="790"/>
    </location>
</feature>
<feature type="transmembrane region" description="Helical" evidence="2">
    <location>
        <begin position="17"/>
        <end position="37"/>
    </location>
</feature>
<dbReference type="GO" id="GO:0051701">
    <property type="term" value="P:biological process involved in interaction with host"/>
    <property type="evidence" value="ECO:0007669"/>
    <property type="project" value="TreeGrafter"/>
</dbReference>
<dbReference type="NCBIfam" id="TIGR00996">
    <property type="entry name" value="Mtu_fam_mce"/>
    <property type="match status" value="1"/>
</dbReference>
<feature type="domain" description="Mammalian cell entry C-terminal" evidence="4">
    <location>
        <begin position="134"/>
        <end position="358"/>
    </location>
</feature>
<keyword evidence="2" id="KW-0472">Membrane</keyword>
<dbReference type="Pfam" id="PF11887">
    <property type="entry name" value="Mce4_CUP1"/>
    <property type="match status" value="2"/>
</dbReference>
<keyword evidence="2" id="KW-0812">Transmembrane</keyword>
<dbReference type="InterPro" id="IPR003399">
    <property type="entry name" value="Mce/MlaD"/>
</dbReference>